<organism evidence="3 4">
    <name type="scientific">Kurthia gibsonii</name>
    <dbReference type="NCBI Taxonomy" id="33946"/>
    <lineage>
        <taxon>Bacteria</taxon>
        <taxon>Bacillati</taxon>
        <taxon>Bacillota</taxon>
        <taxon>Bacilli</taxon>
        <taxon>Bacillales</taxon>
        <taxon>Caryophanaceae</taxon>
        <taxon>Kurthia</taxon>
    </lineage>
</organism>
<dbReference type="Gene3D" id="3.90.79.10">
    <property type="entry name" value="Nucleoside Triphosphate Pyrophosphohydrolase"/>
    <property type="match status" value="1"/>
</dbReference>
<keyword evidence="1" id="KW-0378">Hydrolase</keyword>
<dbReference type="Proteomes" id="UP001398420">
    <property type="component" value="Unassembled WGS sequence"/>
</dbReference>
<dbReference type="InterPro" id="IPR000086">
    <property type="entry name" value="NUDIX_hydrolase_dom"/>
</dbReference>
<dbReference type="PANTHER" id="PTHR10885">
    <property type="entry name" value="ISOPENTENYL-DIPHOSPHATE DELTA-ISOMERASE"/>
    <property type="match status" value="1"/>
</dbReference>
<comment type="caution">
    <text evidence="3">The sequence shown here is derived from an EMBL/GenBank/DDBJ whole genome shotgun (WGS) entry which is preliminary data.</text>
</comment>
<keyword evidence="4" id="KW-1185">Reference proteome</keyword>
<evidence type="ECO:0000313" key="4">
    <source>
        <dbReference type="Proteomes" id="UP001398420"/>
    </source>
</evidence>
<dbReference type="CDD" id="cd04693">
    <property type="entry name" value="NUDIX_Hydrolase"/>
    <property type="match status" value="1"/>
</dbReference>
<proteinExistence type="predicted"/>
<dbReference type="EMBL" id="JBCEWA010000001">
    <property type="protein sequence ID" value="MEL5986855.1"/>
    <property type="molecule type" value="Genomic_DNA"/>
</dbReference>
<dbReference type="InterPro" id="IPR015797">
    <property type="entry name" value="NUDIX_hydrolase-like_dom_sf"/>
</dbReference>
<evidence type="ECO:0000313" key="3">
    <source>
        <dbReference type="EMBL" id="MEL5986855.1"/>
    </source>
</evidence>
<evidence type="ECO:0000259" key="2">
    <source>
        <dbReference type="PROSITE" id="PS51462"/>
    </source>
</evidence>
<sequence>MEEFFDIYNRDRLKQPRQVRRGDPLPPGDLHMVIHVCIFNERGELLIQQRHKTKNSWANLYDVSCGGAALVGETSQQAAERELYEELGIMYDFSEMRPQLTMNFTRGFDDYYIIELPVDVHTLQLQEDEVQEAHFATKEEVLQLLRTEQFVPYFESFIHLLFEAKTAYGSVKNQ</sequence>
<accession>A0ABU9LGD4</accession>
<dbReference type="PANTHER" id="PTHR10885:SF0">
    <property type="entry name" value="ISOPENTENYL-DIPHOSPHATE DELTA-ISOMERASE"/>
    <property type="match status" value="1"/>
</dbReference>
<gene>
    <name evidence="3" type="ORF">AAF454_00300</name>
</gene>
<dbReference type="PROSITE" id="PS51462">
    <property type="entry name" value="NUDIX"/>
    <property type="match status" value="1"/>
</dbReference>
<reference evidence="3 4" key="1">
    <citation type="submission" date="2024-04" db="EMBL/GenBank/DDBJ databases">
        <authorList>
            <person name="Wu Y.S."/>
            <person name="Zhang L."/>
        </authorList>
    </citation>
    <scope>NUCLEOTIDE SEQUENCE [LARGE SCALE GENOMIC DNA]</scope>
    <source>
        <strain evidence="3 4">KG-01</strain>
    </source>
</reference>
<protein>
    <submittedName>
        <fullName evidence="3">NUDIX domain-containing protein</fullName>
    </submittedName>
</protein>
<dbReference type="Pfam" id="PF00293">
    <property type="entry name" value="NUDIX"/>
    <property type="match status" value="1"/>
</dbReference>
<dbReference type="RefSeq" id="WP_336663078.1">
    <property type="nucleotide sequence ID" value="NZ_JBBCRB010000001.1"/>
</dbReference>
<feature type="domain" description="Nudix hydrolase" evidence="2">
    <location>
        <begin position="29"/>
        <end position="158"/>
    </location>
</feature>
<dbReference type="InterPro" id="IPR020084">
    <property type="entry name" value="NUDIX_hydrolase_CS"/>
</dbReference>
<dbReference type="SUPFAM" id="SSF55811">
    <property type="entry name" value="Nudix"/>
    <property type="match status" value="1"/>
</dbReference>
<name>A0ABU9LGD4_9BACL</name>
<evidence type="ECO:0000256" key="1">
    <source>
        <dbReference type="ARBA" id="ARBA00022801"/>
    </source>
</evidence>
<dbReference type="PROSITE" id="PS00893">
    <property type="entry name" value="NUDIX_BOX"/>
    <property type="match status" value="1"/>
</dbReference>